<evidence type="ECO:0000259" key="16">
    <source>
        <dbReference type="PROSITE" id="PS51747"/>
    </source>
</evidence>
<evidence type="ECO:0000313" key="18">
    <source>
        <dbReference type="Proteomes" id="UP000188603"/>
    </source>
</evidence>
<dbReference type="AlphaFoldDB" id="A0A1U9K5R9"/>
<sequence>MALKALIEAATAARQQAYVPYSNFAVGAALLTQTGQIVTGCNIENASYGLTTCAERTVLFKAVSEGERDFRALAVVGNTLGPITPCGACRQVMAELCPPELTVYLANLAGKTLETTVKELLPYVFDQEALYGKRER</sequence>
<dbReference type="GO" id="GO:0042802">
    <property type="term" value="F:identical protein binding"/>
    <property type="evidence" value="ECO:0007669"/>
    <property type="project" value="UniProtKB-ARBA"/>
</dbReference>
<dbReference type="NCBIfam" id="TIGR01354">
    <property type="entry name" value="cyt_deam_tetra"/>
    <property type="match status" value="1"/>
</dbReference>
<evidence type="ECO:0000256" key="6">
    <source>
        <dbReference type="ARBA" id="ARBA00022723"/>
    </source>
</evidence>
<feature type="domain" description="CMP/dCMP-type deaminase" evidence="16">
    <location>
        <begin position="1"/>
        <end position="128"/>
    </location>
</feature>
<gene>
    <name evidence="17" type="ORF">B0W44_05770</name>
</gene>
<evidence type="ECO:0000256" key="14">
    <source>
        <dbReference type="PIRSR" id="PIRSR606262-3"/>
    </source>
</evidence>
<keyword evidence="6 14" id="KW-0479">Metal-binding</keyword>
<dbReference type="GO" id="GO:0005829">
    <property type="term" value="C:cytosol"/>
    <property type="evidence" value="ECO:0007669"/>
    <property type="project" value="TreeGrafter"/>
</dbReference>
<dbReference type="GO" id="GO:0072527">
    <property type="term" value="P:pyrimidine-containing compound metabolic process"/>
    <property type="evidence" value="ECO:0007669"/>
    <property type="project" value="UniProtKB-ARBA"/>
</dbReference>
<dbReference type="InterPro" id="IPR002125">
    <property type="entry name" value="CMP_dCMP_dom"/>
</dbReference>
<evidence type="ECO:0000256" key="15">
    <source>
        <dbReference type="RuleBase" id="RU364006"/>
    </source>
</evidence>
<dbReference type="EC" id="3.5.4.5" evidence="4 15"/>
<dbReference type="RefSeq" id="WP_077719185.1">
    <property type="nucleotide sequence ID" value="NZ_CP019699.1"/>
</dbReference>
<dbReference type="FunFam" id="3.40.140.10:FF:000008">
    <property type="entry name" value="Cytidine deaminase"/>
    <property type="match status" value="1"/>
</dbReference>
<dbReference type="SUPFAM" id="SSF53927">
    <property type="entry name" value="Cytidine deaminase-like"/>
    <property type="match status" value="1"/>
</dbReference>
<dbReference type="CDD" id="cd01283">
    <property type="entry name" value="cytidine_deaminase"/>
    <property type="match status" value="1"/>
</dbReference>
<comment type="catalytic activity">
    <reaction evidence="10 15">
        <text>2'-deoxycytidine + H2O + H(+) = 2'-deoxyuridine + NH4(+)</text>
        <dbReference type="Rhea" id="RHEA:13433"/>
        <dbReference type="ChEBI" id="CHEBI:15377"/>
        <dbReference type="ChEBI" id="CHEBI:15378"/>
        <dbReference type="ChEBI" id="CHEBI:15698"/>
        <dbReference type="ChEBI" id="CHEBI:16450"/>
        <dbReference type="ChEBI" id="CHEBI:28938"/>
        <dbReference type="EC" id="3.5.4.5"/>
    </reaction>
</comment>
<comment type="function">
    <text evidence="2 15">This enzyme scavenges exogenous and endogenous cytidine and 2'-deoxycytidine for UMP synthesis.</text>
</comment>
<name>A0A1U9K5R9_9BACL</name>
<accession>A0A1U9K5R9</accession>
<dbReference type="GO" id="GO:0055086">
    <property type="term" value="P:nucleobase-containing small molecule metabolic process"/>
    <property type="evidence" value="ECO:0007669"/>
    <property type="project" value="UniProtKB-ARBA"/>
</dbReference>
<dbReference type="PANTHER" id="PTHR11644:SF2">
    <property type="entry name" value="CYTIDINE DEAMINASE"/>
    <property type="match status" value="1"/>
</dbReference>
<organism evidence="17 18">
    <name type="scientific">Novibacillus thermophilus</name>
    <dbReference type="NCBI Taxonomy" id="1471761"/>
    <lineage>
        <taxon>Bacteria</taxon>
        <taxon>Bacillati</taxon>
        <taxon>Bacillota</taxon>
        <taxon>Bacilli</taxon>
        <taxon>Bacillales</taxon>
        <taxon>Thermoactinomycetaceae</taxon>
        <taxon>Novibacillus</taxon>
    </lineage>
</organism>
<comment type="cofactor">
    <cofactor evidence="1 14 15">
        <name>Zn(2+)</name>
        <dbReference type="ChEBI" id="CHEBI:29105"/>
    </cofactor>
</comment>
<dbReference type="OrthoDB" id="9795347at2"/>
<evidence type="ECO:0000256" key="12">
    <source>
        <dbReference type="PIRSR" id="PIRSR606262-1"/>
    </source>
</evidence>
<dbReference type="Pfam" id="PF00383">
    <property type="entry name" value="dCMP_cyt_deam_1"/>
    <property type="match status" value="1"/>
</dbReference>
<evidence type="ECO:0000313" key="17">
    <source>
        <dbReference type="EMBL" id="AQS55366.1"/>
    </source>
</evidence>
<dbReference type="STRING" id="1471761.B0W44_05770"/>
<evidence type="ECO:0000256" key="13">
    <source>
        <dbReference type="PIRSR" id="PIRSR606262-2"/>
    </source>
</evidence>
<evidence type="ECO:0000256" key="2">
    <source>
        <dbReference type="ARBA" id="ARBA00003949"/>
    </source>
</evidence>
<feature type="binding site" evidence="14">
    <location>
        <position position="86"/>
    </location>
    <ligand>
        <name>Zn(2+)</name>
        <dbReference type="ChEBI" id="CHEBI:29105"/>
        <note>catalytic</note>
    </ligand>
</feature>
<evidence type="ECO:0000256" key="4">
    <source>
        <dbReference type="ARBA" id="ARBA00012783"/>
    </source>
</evidence>
<feature type="binding site" evidence="14">
    <location>
        <position position="89"/>
    </location>
    <ligand>
        <name>Zn(2+)</name>
        <dbReference type="ChEBI" id="CHEBI:29105"/>
        <note>catalytic</note>
    </ligand>
</feature>
<keyword evidence="8 14" id="KW-0862">Zinc</keyword>
<dbReference type="InterPro" id="IPR016192">
    <property type="entry name" value="APOBEC/CMP_deaminase_Zn-bd"/>
</dbReference>
<dbReference type="PANTHER" id="PTHR11644">
    <property type="entry name" value="CYTIDINE DEAMINASE"/>
    <property type="match status" value="1"/>
</dbReference>
<feature type="binding site" evidence="14">
    <location>
        <position position="53"/>
    </location>
    <ligand>
        <name>Zn(2+)</name>
        <dbReference type="ChEBI" id="CHEBI:29105"/>
        <note>catalytic</note>
    </ligand>
</feature>
<evidence type="ECO:0000256" key="11">
    <source>
        <dbReference type="ARBA" id="ARBA00049558"/>
    </source>
</evidence>
<evidence type="ECO:0000256" key="1">
    <source>
        <dbReference type="ARBA" id="ARBA00001947"/>
    </source>
</evidence>
<keyword evidence="7 15" id="KW-0378">Hydrolase</keyword>
<comment type="similarity">
    <text evidence="3 15">Belongs to the cytidine and deoxycytidylate deaminase family.</text>
</comment>
<reference evidence="17 18" key="1">
    <citation type="journal article" date="2015" name="Int. J. Syst. Evol. Microbiol.">
        <title>Novibacillus thermophilus gen. nov., sp. nov., a Gram-staining-negative and moderately thermophilic member of the family Thermoactinomycetaceae.</title>
        <authorList>
            <person name="Yang G."/>
            <person name="Chen J."/>
            <person name="Zhou S."/>
        </authorList>
    </citation>
    <scope>NUCLEOTIDE SEQUENCE [LARGE SCALE GENOMIC DNA]</scope>
    <source>
        <strain evidence="17 18">SG-1</strain>
    </source>
</reference>
<dbReference type="InterPro" id="IPR016193">
    <property type="entry name" value="Cytidine_deaminase-like"/>
</dbReference>
<evidence type="ECO:0000256" key="5">
    <source>
        <dbReference type="ARBA" id="ARBA00018266"/>
    </source>
</evidence>
<dbReference type="KEGG" id="ntr:B0W44_05770"/>
<comment type="catalytic activity">
    <reaction evidence="11 15">
        <text>cytidine + H2O + H(+) = uridine + NH4(+)</text>
        <dbReference type="Rhea" id="RHEA:16069"/>
        <dbReference type="ChEBI" id="CHEBI:15377"/>
        <dbReference type="ChEBI" id="CHEBI:15378"/>
        <dbReference type="ChEBI" id="CHEBI:16704"/>
        <dbReference type="ChEBI" id="CHEBI:17562"/>
        <dbReference type="ChEBI" id="CHEBI:28938"/>
        <dbReference type="EC" id="3.5.4.5"/>
    </reaction>
</comment>
<dbReference type="Gene3D" id="3.40.140.10">
    <property type="entry name" value="Cytidine Deaminase, domain 2"/>
    <property type="match status" value="1"/>
</dbReference>
<evidence type="ECO:0000256" key="9">
    <source>
        <dbReference type="ARBA" id="ARBA00032005"/>
    </source>
</evidence>
<proteinExistence type="inferred from homology"/>
<dbReference type="PROSITE" id="PS51747">
    <property type="entry name" value="CYT_DCMP_DEAMINASES_2"/>
    <property type="match status" value="1"/>
</dbReference>
<keyword evidence="18" id="KW-1185">Reference proteome</keyword>
<dbReference type="GO" id="GO:0008270">
    <property type="term" value="F:zinc ion binding"/>
    <property type="evidence" value="ECO:0007669"/>
    <property type="project" value="UniProtKB-UniRule"/>
</dbReference>
<dbReference type="EMBL" id="CP019699">
    <property type="protein sequence ID" value="AQS55366.1"/>
    <property type="molecule type" value="Genomic_DNA"/>
</dbReference>
<dbReference type="Proteomes" id="UP000188603">
    <property type="component" value="Chromosome"/>
</dbReference>
<feature type="active site" description="Proton donor" evidence="12">
    <location>
        <position position="55"/>
    </location>
</feature>
<evidence type="ECO:0000256" key="3">
    <source>
        <dbReference type="ARBA" id="ARBA00006576"/>
    </source>
</evidence>
<evidence type="ECO:0000256" key="8">
    <source>
        <dbReference type="ARBA" id="ARBA00022833"/>
    </source>
</evidence>
<feature type="binding site" evidence="13">
    <location>
        <begin position="42"/>
        <end position="48"/>
    </location>
    <ligand>
        <name>substrate</name>
    </ligand>
</feature>
<dbReference type="PROSITE" id="PS00903">
    <property type="entry name" value="CYT_DCMP_DEAMINASES_1"/>
    <property type="match status" value="1"/>
</dbReference>
<dbReference type="InterPro" id="IPR050202">
    <property type="entry name" value="Cyt/Deoxycyt_deaminase"/>
</dbReference>
<evidence type="ECO:0000256" key="10">
    <source>
        <dbReference type="ARBA" id="ARBA00049252"/>
    </source>
</evidence>
<evidence type="ECO:0000256" key="7">
    <source>
        <dbReference type="ARBA" id="ARBA00022801"/>
    </source>
</evidence>
<dbReference type="NCBIfam" id="NF004064">
    <property type="entry name" value="PRK05578.1"/>
    <property type="match status" value="1"/>
</dbReference>
<dbReference type="GO" id="GO:0004126">
    <property type="term" value="F:cytidine deaminase activity"/>
    <property type="evidence" value="ECO:0007669"/>
    <property type="project" value="UniProtKB-UniRule"/>
</dbReference>
<dbReference type="InterPro" id="IPR006262">
    <property type="entry name" value="Cyt_deam_tetra"/>
</dbReference>
<protein>
    <recommendedName>
        <fullName evidence="5 15">Cytidine deaminase</fullName>
        <ecNumber evidence="4 15">3.5.4.5</ecNumber>
    </recommendedName>
    <alternativeName>
        <fullName evidence="9 15">Cytidine aminohydrolase</fullName>
    </alternativeName>
</protein>